<name>U5BUN5_9BACT</name>
<proteinExistence type="predicted"/>
<dbReference type="PANTHER" id="PTHR33360">
    <property type="entry name" value="TRANSPOSASE FOR INSERTION SEQUENCE ELEMENT IS200"/>
    <property type="match status" value="1"/>
</dbReference>
<evidence type="ECO:0000259" key="1">
    <source>
        <dbReference type="SMART" id="SM01321"/>
    </source>
</evidence>
<dbReference type="GO" id="GO:0004803">
    <property type="term" value="F:transposase activity"/>
    <property type="evidence" value="ECO:0007669"/>
    <property type="project" value="InterPro"/>
</dbReference>
<dbReference type="Pfam" id="PF01797">
    <property type="entry name" value="Y1_Tnp"/>
    <property type="match status" value="1"/>
</dbReference>
<dbReference type="SUPFAM" id="SSF143422">
    <property type="entry name" value="Transposase IS200-like"/>
    <property type="match status" value="1"/>
</dbReference>
<evidence type="ECO:0000313" key="2">
    <source>
        <dbReference type="EMBL" id="ERM80296.1"/>
    </source>
</evidence>
<dbReference type="GO" id="GO:0006313">
    <property type="term" value="P:DNA transposition"/>
    <property type="evidence" value="ECO:0007669"/>
    <property type="project" value="InterPro"/>
</dbReference>
<dbReference type="eggNOG" id="COG1943">
    <property type="taxonomic scope" value="Bacteria"/>
</dbReference>
<dbReference type="SMART" id="SM01321">
    <property type="entry name" value="Y1_Tnp"/>
    <property type="match status" value="1"/>
</dbReference>
<accession>U5BUN5</accession>
<dbReference type="GO" id="GO:0003677">
    <property type="term" value="F:DNA binding"/>
    <property type="evidence" value="ECO:0007669"/>
    <property type="project" value="InterPro"/>
</dbReference>
<dbReference type="Gene3D" id="3.30.70.1290">
    <property type="entry name" value="Transposase IS200-like"/>
    <property type="match status" value="1"/>
</dbReference>
<comment type="caution">
    <text evidence="2">The sequence shown here is derived from an EMBL/GenBank/DDBJ whole genome shotgun (WGS) entry which is preliminary data.</text>
</comment>
<protein>
    <recommendedName>
        <fullName evidence="1">Transposase IS200-like domain-containing protein</fullName>
    </recommendedName>
</protein>
<feature type="domain" description="Transposase IS200-like" evidence="1">
    <location>
        <begin position="18"/>
        <end position="132"/>
    </location>
</feature>
<evidence type="ECO:0000313" key="3">
    <source>
        <dbReference type="Proteomes" id="UP000016843"/>
    </source>
</evidence>
<keyword evidence="3" id="KW-1185">Reference proteome</keyword>
<dbReference type="AlphaFoldDB" id="U5BUN5"/>
<dbReference type="Proteomes" id="UP000016843">
    <property type="component" value="Unassembled WGS sequence"/>
</dbReference>
<sequence length="162" mass="19083">MLDKKNLQNQWSSVMSTYSQLLYHIVFSTFNRSATLHEDGRPELFAYIWGILKNKKCHLYRINGMEDHLHIFTHIPTSISVASLVKDIKLGSSKMIKHNNLFEKFNGWQEGYGAFTVGHSTRNTLIDYVKNQQEHHRIIDFIDEYKKILEENGIQYNEKYLS</sequence>
<dbReference type="InterPro" id="IPR002686">
    <property type="entry name" value="Transposase_17"/>
</dbReference>
<gene>
    <name evidence="2" type="ORF">P872_13900</name>
</gene>
<dbReference type="NCBIfam" id="NF033573">
    <property type="entry name" value="transpos_IS200"/>
    <property type="match status" value="1"/>
</dbReference>
<reference evidence="2 3" key="1">
    <citation type="journal article" date="2013" name="Genome Announc.">
        <title>Draft Genome Sequence of the Psychrophilic and Alkaliphilic Rhodonellum psychrophilum Strain GCM71T.</title>
        <authorList>
            <person name="Hauptmann A.L."/>
            <person name="Glaring M.A."/>
            <person name="Hallin P.F."/>
            <person name="Prieme A."/>
            <person name="Stougaard P."/>
        </authorList>
    </citation>
    <scope>NUCLEOTIDE SEQUENCE [LARGE SCALE GENOMIC DNA]</scope>
    <source>
        <strain evidence="2 3">GCM71</strain>
    </source>
</reference>
<dbReference type="EMBL" id="AWXR01000117">
    <property type="protein sequence ID" value="ERM80296.1"/>
    <property type="molecule type" value="Genomic_DNA"/>
</dbReference>
<dbReference type="PANTHER" id="PTHR33360:SF2">
    <property type="entry name" value="TRANSPOSASE FOR INSERTION SEQUENCE ELEMENT IS200"/>
    <property type="match status" value="1"/>
</dbReference>
<dbReference type="InterPro" id="IPR036515">
    <property type="entry name" value="Transposase_17_sf"/>
</dbReference>
<organism evidence="2 3">
    <name type="scientific">Rhodonellum psychrophilum GCM71 = DSM 17998</name>
    <dbReference type="NCBI Taxonomy" id="1123057"/>
    <lineage>
        <taxon>Bacteria</taxon>
        <taxon>Pseudomonadati</taxon>
        <taxon>Bacteroidota</taxon>
        <taxon>Cytophagia</taxon>
        <taxon>Cytophagales</taxon>
        <taxon>Cytophagaceae</taxon>
        <taxon>Rhodonellum</taxon>
    </lineage>
</organism>